<comment type="caution">
    <text evidence="1">The sequence shown here is derived from an EMBL/GenBank/DDBJ whole genome shotgun (WGS) entry which is preliminary data.</text>
</comment>
<protein>
    <submittedName>
        <fullName evidence="1">Uncharacterized protein</fullName>
    </submittedName>
</protein>
<sequence length="56" mass="6503">MPHTRDKTVVILGASRFTGRHLVQKLLRDHRYRLLTPGREICRWETVPAPANDYGC</sequence>
<evidence type="ECO:0000313" key="2">
    <source>
        <dbReference type="Proteomes" id="UP000271227"/>
    </source>
</evidence>
<dbReference type="EMBL" id="REFR01000017">
    <property type="protein sequence ID" value="RMB00658.1"/>
    <property type="molecule type" value="Genomic_DNA"/>
</dbReference>
<reference evidence="1 2" key="1">
    <citation type="submission" date="2018-10" db="EMBL/GenBank/DDBJ databases">
        <title>Genomic Encyclopedia of Archaeal and Bacterial Type Strains, Phase II (KMG-II): from individual species to whole genera.</title>
        <authorList>
            <person name="Goeker M."/>
        </authorList>
    </citation>
    <scope>NUCLEOTIDE SEQUENCE [LARGE SCALE GENOMIC DNA]</scope>
    <source>
        <strain evidence="1 2">DSM 25217</strain>
    </source>
</reference>
<organism evidence="1 2">
    <name type="scientific">Eilatimonas milleporae</name>
    <dbReference type="NCBI Taxonomy" id="911205"/>
    <lineage>
        <taxon>Bacteria</taxon>
        <taxon>Pseudomonadati</taxon>
        <taxon>Pseudomonadota</taxon>
        <taxon>Alphaproteobacteria</taxon>
        <taxon>Kordiimonadales</taxon>
        <taxon>Kordiimonadaceae</taxon>
        <taxon>Eilatimonas</taxon>
    </lineage>
</organism>
<name>A0A3M0BTK3_9PROT</name>
<gene>
    <name evidence="1" type="ORF">BXY39_3846</name>
</gene>
<keyword evidence="2" id="KW-1185">Reference proteome</keyword>
<dbReference type="Gene3D" id="3.40.50.720">
    <property type="entry name" value="NAD(P)-binding Rossmann-like Domain"/>
    <property type="match status" value="1"/>
</dbReference>
<evidence type="ECO:0000313" key="1">
    <source>
        <dbReference type="EMBL" id="RMB00658.1"/>
    </source>
</evidence>
<dbReference type="InParanoid" id="A0A3M0BTK3"/>
<dbReference type="AlphaFoldDB" id="A0A3M0BTK3"/>
<accession>A0A3M0BTK3</accession>
<dbReference type="Proteomes" id="UP000271227">
    <property type="component" value="Unassembled WGS sequence"/>
</dbReference>
<dbReference type="SUPFAM" id="SSF51735">
    <property type="entry name" value="NAD(P)-binding Rossmann-fold domains"/>
    <property type="match status" value="1"/>
</dbReference>
<proteinExistence type="predicted"/>
<dbReference type="InterPro" id="IPR036291">
    <property type="entry name" value="NAD(P)-bd_dom_sf"/>
</dbReference>